<name>A0A9J6ALL1_SOLCO</name>
<evidence type="ECO:0000313" key="1">
    <source>
        <dbReference type="EMBL" id="KAG5625533.1"/>
    </source>
</evidence>
<dbReference type="AlphaFoldDB" id="A0A9J6ALL1"/>
<sequence>MDRVTRYLLLWDVAKVQRLDQSYNVMPNPHVCTTSALLFLADANSHIFHQSDVGENSEAIHMKNCQGVDSGSRLRELPSHDAVTPRAGGSETTLKSKGFRLSMTKTECLECKFSDATHEIGVEVRLDTHVIPKRRCSSVWGL</sequence>
<dbReference type="Proteomes" id="UP000824120">
    <property type="component" value="Chromosome 2"/>
</dbReference>
<evidence type="ECO:0000313" key="2">
    <source>
        <dbReference type="Proteomes" id="UP000824120"/>
    </source>
</evidence>
<proteinExistence type="predicted"/>
<dbReference type="EMBL" id="JACXVP010000002">
    <property type="protein sequence ID" value="KAG5625533.1"/>
    <property type="molecule type" value="Genomic_DNA"/>
</dbReference>
<protein>
    <submittedName>
        <fullName evidence="1">Uncharacterized protein</fullName>
    </submittedName>
</protein>
<gene>
    <name evidence="1" type="ORF">H5410_010751</name>
</gene>
<reference evidence="1 2" key="1">
    <citation type="submission" date="2020-09" db="EMBL/GenBank/DDBJ databases">
        <title>De no assembly of potato wild relative species, Solanum commersonii.</title>
        <authorList>
            <person name="Cho K."/>
        </authorList>
    </citation>
    <scope>NUCLEOTIDE SEQUENCE [LARGE SCALE GENOMIC DNA]</scope>
    <source>
        <strain evidence="1">LZ3.2</strain>
        <tissue evidence="1">Leaf</tissue>
    </source>
</reference>
<keyword evidence="2" id="KW-1185">Reference proteome</keyword>
<comment type="caution">
    <text evidence="1">The sequence shown here is derived from an EMBL/GenBank/DDBJ whole genome shotgun (WGS) entry which is preliminary data.</text>
</comment>
<organism evidence="1 2">
    <name type="scientific">Solanum commersonii</name>
    <name type="common">Commerson's wild potato</name>
    <name type="synonym">Commerson's nightshade</name>
    <dbReference type="NCBI Taxonomy" id="4109"/>
    <lineage>
        <taxon>Eukaryota</taxon>
        <taxon>Viridiplantae</taxon>
        <taxon>Streptophyta</taxon>
        <taxon>Embryophyta</taxon>
        <taxon>Tracheophyta</taxon>
        <taxon>Spermatophyta</taxon>
        <taxon>Magnoliopsida</taxon>
        <taxon>eudicotyledons</taxon>
        <taxon>Gunneridae</taxon>
        <taxon>Pentapetalae</taxon>
        <taxon>asterids</taxon>
        <taxon>lamiids</taxon>
        <taxon>Solanales</taxon>
        <taxon>Solanaceae</taxon>
        <taxon>Solanoideae</taxon>
        <taxon>Solaneae</taxon>
        <taxon>Solanum</taxon>
    </lineage>
</organism>
<accession>A0A9J6ALL1</accession>